<dbReference type="PANTHER" id="PTHR45937">
    <property type="entry name" value="ASPARAGINE SYNTHETASE DOMAIN-CONTAINING PROTEIN 1"/>
    <property type="match status" value="1"/>
</dbReference>
<dbReference type="SUPFAM" id="SSF52402">
    <property type="entry name" value="Adenine nucleotide alpha hydrolases-like"/>
    <property type="match status" value="1"/>
</dbReference>
<evidence type="ECO:0000256" key="2">
    <source>
        <dbReference type="ARBA" id="ARBA00022888"/>
    </source>
</evidence>
<evidence type="ECO:0000256" key="1">
    <source>
        <dbReference type="ARBA" id="ARBA00022605"/>
    </source>
</evidence>
<keyword evidence="2" id="KW-0061">Asparagine biosynthesis</keyword>
<keyword evidence="1" id="KW-0028">Amino-acid biosynthesis</keyword>
<dbReference type="SUPFAM" id="SSF56235">
    <property type="entry name" value="N-terminal nucleophile aminohydrolases (Ntn hydrolases)"/>
    <property type="match status" value="1"/>
</dbReference>
<sequence length="593" mass="65599">MCGIYLSIGQAIATRSENLERRLNARGPDFLAVERCCIENLPGKSQSAAALPIHLEFTSTVLSVRGDHITAQPISTPAVQATIPDRAHPDRDLLCWNGEAWLIDKLPVEGNDTEAVFALLSASSSHGELIQCLRQIRGPFAFAYLRVRDGGYRVYLARDRLGRRSLMRWRDPETQGLVFCSVSDGQQGAEEVPADGIYWVDVNTNDVSSLKFEKEQWLVDVPQSENLVGGLGVFNTSVPTDDEIGAHAQSRTIYDAARDLTTVLQESVRLRARDIPKLPQRVMEAQKASIAMSKAKAAVFFSGGLDCTIVARMLSENLPPTDEIDLINVAFENPRVAAQLRKDKGNIVDIYEECPDRITGRASFHDLCKTCPNHKWRFIAVNVPYKETLAHRGEVAALMSPHKTEMDISISLAFYFAARGSGSFYNSWEATDVTSNSGRGSTHGYGTTSARVIFSGLGADELFGGYSRCALIYSRQGYSGVIDQLKLDVGRLNTRNLGRDDRVISHWGREIRLPFLDEDVILWAIQRSVLEKCDFSTSNEHYSGIPPDKRVLRLVAKELGLGCLLEKKRAIQFGARSAKMETGKVTGTQEIGL</sequence>
<reference evidence="5 6" key="1">
    <citation type="submission" date="2020-05" db="EMBL/GenBank/DDBJ databases">
        <title>Ceratocystis lukuohia genome.</title>
        <authorList>
            <person name="Harrington T.C."/>
            <person name="Kim K."/>
            <person name="Mayers C.G."/>
        </authorList>
    </citation>
    <scope>NUCLEOTIDE SEQUENCE [LARGE SCALE GENOMIC DNA]</scope>
    <source>
        <strain evidence="5 6">C4212</strain>
    </source>
</reference>
<dbReference type="Gene3D" id="3.60.20.10">
    <property type="entry name" value="Glutamine Phosphoribosylpyrophosphate, subunit 1, domain 1"/>
    <property type="match status" value="1"/>
</dbReference>
<dbReference type="Proteomes" id="UP001610728">
    <property type="component" value="Unassembled WGS sequence"/>
</dbReference>
<evidence type="ECO:0000313" key="6">
    <source>
        <dbReference type="Proteomes" id="UP001610728"/>
    </source>
</evidence>
<dbReference type="GeneID" id="98120989"/>
<protein>
    <submittedName>
        <fullName evidence="5">Cytoplasm protein</fullName>
    </submittedName>
</protein>
<dbReference type="InterPro" id="IPR001962">
    <property type="entry name" value="Asn_synthase"/>
</dbReference>
<dbReference type="EMBL" id="JABSNW010000008">
    <property type="protein sequence ID" value="KAL2885303.1"/>
    <property type="molecule type" value="Genomic_DNA"/>
</dbReference>
<dbReference type="InterPro" id="IPR051857">
    <property type="entry name" value="Asn_synthetase_domain"/>
</dbReference>
<keyword evidence="3" id="KW-0315">Glutamine amidotransferase</keyword>
<dbReference type="InterPro" id="IPR014729">
    <property type="entry name" value="Rossmann-like_a/b/a_fold"/>
</dbReference>
<evidence type="ECO:0000313" key="5">
    <source>
        <dbReference type="EMBL" id="KAL2885303.1"/>
    </source>
</evidence>
<feature type="domain" description="Glutamine amidotransferase type-2" evidence="4">
    <location>
        <begin position="2"/>
        <end position="213"/>
    </location>
</feature>
<gene>
    <name evidence="5" type="ORF">HOO65_080253</name>
</gene>
<accession>A0ABR4MAN7</accession>
<dbReference type="PANTHER" id="PTHR45937:SF1">
    <property type="entry name" value="ASPARAGINE SYNTHETASE DOMAIN-CONTAINING PROTEIN 1"/>
    <property type="match status" value="1"/>
</dbReference>
<evidence type="ECO:0000256" key="3">
    <source>
        <dbReference type="ARBA" id="ARBA00022962"/>
    </source>
</evidence>
<evidence type="ECO:0000259" key="4">
    <source>
        <dbReference type="PROSITE" id="PS51278"/>
    </source>
</evidence>
<dbReference type="RefSeq" id="XP_070856483.1">
    <property type="nucleotide sequence ID" value="XM_071004216.1"/>
</dbReference>
<name>A0ABR4MAN7_9PEZI</name>
<organism evidence="5 6">
    <name type="scientific">Ceratocystis lukuohia</name>
    <dbReference type="NCBI Taxonomy" id="2019550"/>
    <lineage>
        <taxon>Eukaryota</taxon>
        <taxon>Fungi</taxon>
        <taxon>Dikarya</taxon>
        <taxon>Ascomycota</taxon>
        <taxon>Pezizomycotina</taxon>
        <taxon>Sordariomycetes</taxon>
        <taxon>Hypocreomycetidae</taxon>
        <taxon>Microascales</taxon>
        <taxon>Ceratocystidaceae</taxon>
        <taxon>Ceratocystis</taxon>
    </lineage>
</organism>
<dbReference type="InterPro" id="IPR017932">
    <property type="entry name" value="GATase_2_dom"/>
</dbReference>
<dbReference type="Gene3D" id="3.40.50.620">
    <property type="entry name" value="HUPs"/>
    <property type="match status" value="1"/>
</dbReference>
<dbReference type="PROSITE" id="PS51278">
    <property type="entry name" value="GATASE_TYPE_2"/>
    <property type="match status" value="1"/>
</dbReference>
<comment type="caution">
    <text evidence="5">The sequence shown here is derived from an EMBL/GenBank/DDBJ whole genome shotgun (WGS) entry which is preliminary data.</text>
</comment>
<dbReference type="CDD" id="cd01991">
    <property type="entry name" value="Asn_synthase_B_C"/>
    <property type="match status" value="1"/>
</dbReference>
<proteinExistence type="predicted"/>
<dbReference type="InterPro" id="IPR029055">
    <property type="entry name" value="Ntn_hydrolases_N"/>
</dbReference>
<dbReference type="Pfam" id="PF13537">
    <property type="entry name" value="GATase_7"/>
    <property type="match status" value="1"/>
</dbReference>
<keyword evidence="6" id="KW-1185">Reference proteome</keyword>